<gene>
    <name evidence="1" type="ORF">ETSY2_34505</name>
</gene>
<dbReference type="EMBL" id="AZHX01001480">
    <property type="protein sequence ID" value="ETX02918.1"/>
    <property type="molecule type" value="Genomic_DNA"/>
</dbReference>
<dbReference type="HOGENOM" id="CLU_3326054_0_0_7"/>
<reference evidence="1 2" key="1">
    <citation type="journal article" date="2014" name="Nature">
        <title>An environmental bacterial taxon with a large and distinct metabolic repertoire.</title>
        <authorList>
            <person name="Wilson M.C."/>
            <person name="Mori T."/>
            <person name="Ruckert C."/>
            <person name="Uria A.R."/>
            <person name="Helf M.J."/>
            <person name="Takada K."/>
            <person name="Gernert C."/>
            <person name="Steffens U.A."/>
            <person name="Heycke N."/>
            <person name="Schmitt S."/>
            <person name="Rinke C."/>
            <person name="Helfrich E.J."/>
            <person name="Brachmann A.O."/>
            <person name="Gurgui C."/>
            <person name="Wakimoto T."/>
            <person name="Kracht M."/>
            <person name="Crusemann M."/>
            <person name="Hentschel U."/>
            <person name="Abe I."/>
            <person name="Matsunaga S."/>
            <person name="Kalinowski J."/>
            <person name="Takeyama H."/>
            <person name="Piel J."/>
        </authorList>
    </citation>
    <scope>NUCLEOTIDE SEQUENCE [LARGE SCALE GENOMIC DNA]</scope>
    <source>
        <strain evidence="2">TSY2</strain>
    </source>
</reference>
<evidence type="ECO:0000313" key="2">
    <source>
        <dbReference type="Proteomes" id="UP000019140"/>
    </source>
</evidence>
<protein>
    <submittedName>
        <fullName evidence="1">Uncharacterized protein</fullName>
    </submittedName>
</protein>
<proteinExistence type="predicted"/>
<organism evidence="1 2">
    <name type="scientific">Candidatus Entotheonella gemina</name>
    <dbReference type="NCBI Taxonomy" id="1429439"/>
    <lineage>
        <taxon>Bacteria</taxon>
        <taxon>Pseudomonadati</taxon>
        <taxon>Nitrospinota/Tectimicrobiota group</taxon>
        <taxon>Candidatus Tectimicrobiota</taxon>
        <taxon>Candidatus Entotheonellia</taxon>
        <taxon>Candidatus Entotheonellales</taxon>
        <taxon>Candidatus Entotheonellaceae</taxon>
        <taxon>Candidatus Entotheonella</taxon>
    </lineage>
</organism>
<comment type="caution">
    <text evidence="1">The sequence shown here is derived from an EMBL/GenBank/DDBJ whole genome shotgun (WGS) entry which is preliminary data.</text>
</comment>
<sequence>MRLKLLYVRIAGLSIKNMGITWGFHEDFMRITWGFDVF</sequence>
<name>W4LYE7_9BACT</name>
<dbReference type="AlphaFoldDB" id="W4LYE7"/>
<dbReference type="Proteomes" id="UP000019140">
    <property type="component" value="Unassembled WGS sequence"/>
</dbReference>
<keyword evidence="2" id="KW-1185">Reference proteome</keyword>
<accession>W4LYE7</accession>
<evidence type="ECO:0000313" key="1">
    <source>
        <dbReference type="EMBL" id="ETX02918.1"/>
    </source>
</evidence>